<organism evidence="2 3">
    <name type="scientific">Nocardia stercoris</name>
    <dbReference type="NCBI Taxonomy" id="2483361"/>
    <lineage>
        <taxon>Bacteria</taxon>
        <taxon>Bacillati</taxon>
        <taxon>Actinomycetota</taxon>
        <taxon>Actinomycetes</taxon>
        <taxon>Mycobacteriales</taxon>
        <taxon>Nocardiaceae</taxon>
        <taxon>Nocardia</taxon>
    </lineage>
</organism>
<comment type="caution">
    <text evidence="2">The sequence shown here is derived from an EMBL/GenBank/DDBJ whole genome shotgun (WGS) entry which is preliminary data.</text>
</comment>
<dbReference type="GO" id="GO:0016787">
    <property type="term" value="F:hydrolase activity"/>
    <property type="evidence" value="ECO:0007669"/>
    <property type="project" value="UniProtKB-KW"/>
</dbReference>
<proteinExistence type="predicted"/>
<dbReference type="RefSeq" id="WP_122189355.1">
    <property type="nucleotide sequence ID" value="NZ_RFFH01000007.1"/>
</dbReference>
<gene>
    <name evidence="2" type="ORF">EBN03_18805</name>
</gene>
<protein>
    <submittedName>
        <fullName evidence="2">Alpha/beta hydrolase</fullName>
    </submittedName>
</protein>
<dbReference type="SUPFAM" id="SSF53474">
    <property type="entry name" value="alpha/beta-Hydrolases"/>
    <property type="match status" value="1"/>
</dbReference>
<dbReference type="EMBL" id="RFFH01000007">
    <property type="protein sequence ID" value="RMI31405.1"/>
    <property type="molecule type" value="Genomic_DNA"/>
</dbReference>
<reference evidence="2 3" key="1">
    <citation type="submission" date="2018-10" db="EMBL/GenBank/DDBJ databases">
        <title>Isolation from cow dung.</title>
        <authorList>
            <person name="Ling L."/>
        </authorList>
    </citation>
    <scope>NUCLEOTIDE SEQUENCE [LARGE SCALE GENOMIC DNA]</scope>
    <source>
        <strain evidence="2 3">NEAU-LL90</strain>
    </source>
</reference>
<evidence type="ECO:0000313" key="3">
    <source>
        <dbReference type="Proteomes" id="UP000279275"/>
    </source>
</evidence>
<evidence type="ECO:0000259" key="1">
    <source>
        <dbReference type="Pfam" id="PF12146"/>
    </source>
</evidence>
<dbReference type="Pfam" id="PF12146">
    <property type="entry name" value="Hydrolase_4"/>
    <property type="match status" value="1"/>
</dbReference>
<dbReference type="Proteomes" id="UP000279275">
    <property type="component" value="Unassembled WGS sequence"/>
</dbReference>
<keyword evidence="3" id="KW-1185">Reference proteome</keyword>
<dbReference type="InterPro" id="IPR022742">
    <property type="entry name" value="Hydrolase_4"/>
</dbReference>
<dbReference type="Gene3D" id="3.40.50.1820">
    <property type="entry name" value="alpha/beta hydrolase"/>
    <property type="match status" value="2"/>
</dbReference>
<sequence length="212" mass="22602">MPFFDGTGGRLHYRRWPAPGTPAAVLAWLPGMGQHSGHYHRFARRLAACGIETWGLDTAGQGLSEGDADAARDATRIGGDARRFVELVRAEGPAAPLIVAGHSLGARTALQLLPSCTALVLTGTPATALAAHPALPPDLPILALHGCDDRRAPVDAVRDWAARRASVRLIEYPDAGHDLLHEPVYPQVTDAIAEWIRQLVDAAATSPRGTRR</sequence>
<name>A0A3M2L670_9NOCA</name>
<dbReference type="PANTHER" id="PTHR11614">
    <property type="entry name" value="PHOSPHOLIPASE-RELATED"/>
    <property type="match status" value="1"/>
</dbReference>
<dbReference type="AlphaFoldDB" id="A0A3M2L670"/>
<feature type="domain" description="Serine aminopeptidase S33" evidence="1">
    <location>
        <begin position="21"/>
        <end position="123"/>
    </location>
</feature>
<dbReference type="OrthoDB" id="9806902at2"/>
<dbReference type="InterPro" id="IPR051044">
    <property type="entry name" value="MAG_DAG_Lipase"/>
</dbReference>
<evidence type="ECO:0000313" key="2">
    <source>
        <dbReference type="EMBL" id="RMI31405.1"/>
    </source>
</evidence>
<keyword evidence="2" id="KW-0378">Hydrolase</keyword>
<accession>A0A3M2L670</accession>
<dbReference type="InterPro" id="IPR029058">
    <property type="entry name" value="AB_hydrolase_fold"/>
</dbReference>